<reference evidence="1 2" key="1">
    <citation type="submission" date="2018-08" db="EMBL/GenBank/DDBJ databases">
        <title>Genome and evolution of the arbuscular mycorrhizal fungus Diversispora epigaea (formerly Glomus versiforme) and its bacterial endosymbionts.</title>
        <authorList>
            <person name="Sun X."/>
            <person name="Fei Z."/>
            <person name="Harrison M."/>
        </authorList>
    </citation>
    <scope>NUCLEOTIDE SEQUENCE [LARGE SCALE GENOMIC DNA]</scope>
    <source>
        <strain evidence="1 2">IT104</strain>
    </source>
</reference>
<comment type="caution">
    <text evidence="1">The sequence shown here is derived from an EMBL/GenBank/DDBJ whole genome shotgun (WGS) entry which is preliminary data.</text>
</comment>
<sequence>MKVTDQVKIIEWEIWEISTYPSTKHITTHTDTFYLENKQNNFIWTGQYKCDIDNGVHVDILNLLNPLTQVIK</sequence>
<dbReference type="AlphaFoldDB" id="A0A397JP15"/>
<evidence type="ECO:0000313" key="1">
    <source>
        <dbReference type="EMBL" id="RHZ86643.1"/>
    </source>
</evidence>
<protein>
    <submittedName>
        <fullName evidence="1">Uncharacterized protein</fullName>
    </submittedName>
</protein>
<evidence type="ECO:0000313" key="2">
    <source>
        <dbReference type="Proteomes" id="UP000266861"/>
    </source>
</evidence>
<dbReference type="EMBL" id="PQFF01000045">
    <property type="protein sequence ID" value="RHZ86643.1"/>
    <property type="molecule type" value="Genomic_DNA"/>
</dbReference>
<dbReference type="Proteomes" id="UP000266861">
    <property type="component" value="Unassembled WGS sequence"/>
</dbReference>
<organism evidence="1 2">
    <name type="scientific">Diversispora epigaea</name>
    <dbReference type="NCBI Taxonomy" id="1348612"/>
    <lineage>
        <taxon>Eukaryota</taxon>
        <taxon>Fungi</taxon>
        <taxon>Fungi incertae sedis</taxon>
        <taxon>Mucoromycota</taxon>
        <taxon>Glomeromycotina</taxon>
        <taxon>Glomeromycetes</taxon>
        <taxon>Diversisporales</taxon>
        <taxon>Diversisporaceae</taxon>
        <taxon>Diversispora</taxon>
    </lineage>
</organism>
<name>A0A397JP15_9GLOM</name>
<accession>A0A397JP15</accession>
<proteinExistence type="predicted"/>
<keyword evidence="2" id="KW-1185">Reference proteome</keyword>
<gene>
    <name evidence="1" type="ORF">Glove_48g86</name>
</gene>